<reference evidence="1" key="1">
    <citation type="journal article" date="2021" name="mSystems">
        <title>Bacteria and Archaea Synergistically Convert Glycine Betaine to Biogenic Methane in the Formosa Cold Seep of the South China Sea.</title>
        <authorList>
            <person name="Li L."/>
            <person name="Zhang W."/>
            <person name="Zhang S."/>
            <person name="Song L."/>
            <person name="Sun Q."/>
            <person name="Zhang H."/>
            <person name="Xiang H."/>
            <person name="Dong X."/>
        </authorList>
    </citation>
    <scope>NUCLEOTIDE SEQUENCE</scope>
    <source>
        <strain evidence="1">LLY</strain>
    </source>
</reference>
<proteinExistence type="predicted"/>
<dbReference type="AlphaFoldDB" id="A0A9E5DAA4"/>
<comment type="caution">
    <text evidence="1">The sequence shown here is derived from an EMBL/GenBank/DDBJ whole genome shotgun (WGS) entry which is preliminary data.</text>
</comment>
<protein>
    <submittedName>
        <fullName evidence="1">Uncharacterized protein</fullName>
    </submittedName>
</protein>
<dbReference type="EMBL" id="JAGSOI010000019">
    <property type="protein sequence ID" value="MCM1986590.1"/>
    <property type="molecule type" value="Genomic_DNA"/>
</dbReference>
<evidence type="ECO:0000313" key="1">
    <source>
        <dbReference type="EMBL" id="MCM1986590.1"/>
    </source>
</evidence>
<sequence length="57" mass="6039">MTAIGCTDVAADAPVNEVSSADTGTASEVELSDEIVQVRLVQNQPIAVARDHTLYHE</sequence>
<name>A0A9E5DAA4_9EURY</name>
<reference evidence="1" key="2">
    <citation type="submission" date="2021-04" db="EMBL/GenBank/DDBJ databases">
        <authorList>
            <person name="Dong X."/>
        </authorList>
    </citation>
    <scope>NUCLEOTIDE SEQUENCE</scope>
    <source>
        <strain evidence="1">LLY</strain>
    </source>
</reference>
<dbReference type="Proteomes" id="UP001056766">
    <property type="component" value="Unassembled WGS sequence"/>
</dbReference>
<organism evidence="1 2">
    <name type="scientific">Methanococcoides seepicolus</name>
    <dbReference type="NCBI Taxonomy" id="2828780"/>
    <lineage>
        <taxon>Archaea</taxon>
        <taxon>Methanobacteriati</taxon>
        <taxon>Methanobacteriota</taxon>
        <taxon>Stenosarchaea group</taxon>
        <taxon>Methanomicrobia</taxon>
        <taxon>Methanosarcinales</taxon>
        <taxon>Methanosarcinaceae</taxon>
        <taxon>Methanococcoides</taxon>
    </lineage>
</organism>
<accession>A0A9E5DAA4</accession>
<gene>
    <name evidence="1" type="ORF">KDK67_06185</name>
</gene>
<evidence type="ECO:0000313" key="2">
    <source>
        <dbReference type="Proteomes" id="UP001056766"/>
    </source>
</evidence>
<keyword evidence="2" id="KW-1185">Reference proteome</keyword>